<reference evidence="5 6" key="1">
    <citation type="submission" date="2018-04" db="EMBL/GenBank/DDBJ databases">
        <title>Pelagivirga bohaiensis gen. nov., sp. nov., a bacterium isolated from the Bohai Sea.</title>
        <authorList>
            <person name="Ji X."/>
        </authorList>
    </citation>
    <scope>NUCLEOTIDE SEQUENCE [LARGE SCALE GENOMIC DNA]</scope>
    <source>
        <strain evidence="5 6">BH-SD16</strain>
    </source>
</reference>
<keyword evidence="3" id="KW-0812">Transmembrane</keyword>
<comment type="caution">
    <text evidence="5">The sequence shown here is derived from an EMBL/GenBank/DDBJ whole genome shotgun (WGS) entry which is preliminary data.</text>
</comment>
<gene>
    <name evidence="5" type="ORF">DC363_04090</name>
</gene>
<dbReference type="Pfam" id="PF02397">
    <property type="entry name" value="Bac_transf"/>
    <property type="match status" value="1"/>
</dbReference>
<proteinExistence type="inferred from homology"/>
<evidence type="ECO:0000313" key="6">
    <source>
        <dbReference type="Proteomes" id="UP000244817"/>
    </source>
</evidence>
<name>A0A2T7G068_9RHOB</name>
<protein>
    <submittedName>
        <fullName evidence="5">Sugar transferase</fullName>
    </submittedName>
</protein>
<comment type="similarity">
    <text evidence="1">Belongs to the bacterial sugar transferase family.</text>
</comment>
<feature type="transmembrane region" description="Helical" evidence="3">
    <location>
        <begin position="7"/>
        <end position="29"/>
    </location>
</feature>
<dbReference type="GO" id="GO:0016780">
    <property type="term" value="F:phosphotransferase activity, for other substituted phosphate groups"/>
    <property type="evidence" value="ECO:0007669"/>
    <property type="project" value="TreeGrafter"/>
</dbReference>
<dbReference type="OrthoDB" id="9808602at2"/>
<dbReference type="GO" id="GO:0000271">
    <property type="term" value="P:polysaccharide biosynthetic process"/>
    <property type="evidence" value="ECO:0007669"/>
    <property type="project" value="UniProtKB-KW"/>
</dbReference>
<keyword evidence="3" id="KW-1133">Transmembrane helix</keyword>
<evidence type="ECO:0000256" key="1">
    <source>
        <dbReference type="ARBA" id="ARBA00006464"/>
    </source>
</evidence>
<dbReference type="AlphaFoldDB" id="A0A2T7G068"/>
<evidence type="ECO:0000256" key="3">
    <source>
        <dbReference type="SAM" id="Phobius"/>
    </source>
</evidence>
<accession>A0A2T7G068</accession>
<dbReference type="Proteomes" id="UP000244817">
    <property type="component" value="Unassembled WGS sequence"/>
</dbReference>
<keyword evidence="5" id="KW-0808">Transferase</keyword>
<evidence type="ECO:0000313" key="5">
    <source>
        <dbReference type="EMBL" id="PVA07811.1"/>
    </source>
</evidence>
<organism evidence="5 6">
    <name type="scientific">Thalassorhabdomicrobium marinisediminis</name>
    <dbReference type="NCBI Taxonomy" id="2170577"/>
    <lineage>
        <taxon>Bacteria</taxon>
        <taxon>Pseudomonadati</taxon>
        <taxon>Pseudomonadota</taxon>
        <taxon>Alphaproteobacteria</taxon>
        <taxon>Rhodobacterales</taxon>
        <taxon>Paracoccaceae</taxon>
        <taxon>Thalassorhabdomicrobium</taxon>
    </lineage>
</organism>
<dbReference type="PANTHER" id="PTHR30576">
    <property type="entry name" value="COLANIC BIOSYNTHESIS UDP-GLUCOSE LIPID CARRIER TRANSFERASE"/>
    <property type="match status" value="1"/>
</dbReference>
<dbReference type="RefSeq" id="WP_108639853.1">
    <property type="nucleotide sequence ID" value="NZ_QCYG01000002.1"/>
</dbReference>
<evidence type="ECO:0000256" key="2">
    <source>
        <dbReference type="ARBA" id="ARBA00023169"/>
    </source>
</evidence>
<dbReference type="EMBL" id="QCYG01000002">
    <property type="protein sequence ID" value="PVA07811.1"/>
    <property type="molecule type" value="Genomic_DNA"/>
</dbReference>
<evidence type="ECO:0000259" key="4">
    <source>
        <dbReference type="Pfam" id="PF02397"/>
    </source>
</evidence>
<feature type="domain" description="Bacterial sugar transferase" evidence="4">
    <location>
        <begin position="2"/>
        <end position="198"/>
    </location>
</feature>
<dbReference type="InterPro" id="IPR003362">
    <property type="entry name" value="Bact_transf"/>
</dbReference>
<keyword evidence="3" id="KW-0472">Membrane</keyword>
<keyword evidence="6" id="KW-1185">Reference proteome</keyword>
<dbReference type="PANTHER" id="PTHR30576:SF20">
    <property type="entry name" value="QUINOVOSAMINEPHOSPHOTRANSFERAE-RELATED"/>
    <property type="match status" value="1"/>
</dbReference>
<sequence length="201" mass="22887">MKRLFDITLAVLLLLLTWPVILVIALAILRRDGAPVFYVAERMKTPEQPFNLIKFRTMSNTPEDANAGVTGGDKANRITPIGRTLRRFRLDELPQLINVLRGDMSFVGPRPPLRQYTEAFPELYGRVLRSRPGVTGLATLHYHRHEERLIASATTPQETEAIYVRRCVPRKAALDLIYQRHASVCFDIRILWQTLAKVAGK</sequence>
<keyword evidence="2" id="KW-0270">Exopolysaccharide synthesis</keyword>